<dbReference type="InterPro" id="IPR036250">
    <property type="entry name" value="AcylCo_DH-like_C"/>
</dbReference>
<dbReference type="Proteomes" id="UP001305521">
    <property type="component" value="Chromosome"/>
</dbReference>
<comment type="cofactor">
    <cofactor evidence="1">
        <name>FAD</name>
        <dbReference type="ChEBI" id="CHEBI:57692"/>
    </cofactor>
</comment>
<dbReference type="PANTHER" id="PTHR43884:SF20">
    <property type="entry name" value="ACYL-COA DEHYDROGENASE FADE28"/>
    <property type="match status" value="1"/>
</dbReference>
<evidence type="ECO:0000256" key="1">
    <source>
        <dbReference type="ARBA" id="ARBA00001974"/>
    </source>
</evidence>
<dbReference type="InterPro" id="IPR013786">
    <property type="entry name" value="AcylCoA_DH/ox_N"/>
</dbReference>
<organism evidence="8 9">
    <name type="scientific">Sediminicoccus rosea</name>
    <dbReference type="NCBI Taxonomy" id="1225128"/>
    <lineage>
        <taxon>Bacteria</taxon>
        <taxon>Pseudomonadati</taxon>
        <taxon>Pseudomonadota</taxon>
        <taxon>Alphaproteobacteria</taxon>
        <taxon>Acetobacterales</taxon>
        <taxon>Roseomonadaceae</taxon>
        <taxon>Sediminicoccus</taxon>
    </lineage>
</organism>
<evidence type="ECO:0000313" key="8">
    <source>
        <dbReference type="EMBL" id="WPB83847.1"/>
    </source>
</evidence>
<dbReference type="Pfam" id="PF02771">
    <property type="entry name" value="Acyl-CoA_dh_N"/>
    <property type="match status" value="1"/>
</dbReference>
<dbReference type="Pfam" id="PF00441">
    <property type="entry name" value="Acyl-CoA_dh_1"/>
    <property type="match status" value="1"/>
</dbReference>
<keyword evidence="9" id="KW-1185">Reference proteome</keyword>
<comment type="similarity">
    <text evidence="2">Belongs to the acyl-CoA dehydrogenase family.</text>
</comment>
<dbReference type="InterPro" id="IPR009075">
    <property type="entry name" value="AcylCo_DH/oxidase_C"/>
</dbReference>
<feature type="domain" description="Acyl-CoA dehydrogenase/oxidase C-terminal" evidence="6">
    <location>
        <begin position="219"/>
        <end position="344"/>
    </location>
</feature>
<dbReference type="Gene3D" id="1.20.140.10">
    <property type="entry name" value="Butyryl-CoA Dehydrogenase, subunit A, domain 3"/>
    <property type="match status" value="1"/>
</dbReference>
<evidence type="ECO:0000256" key="2">
    <source>
        <dbReference type="ARBA" id="ARBA00009347"/>
    </source>
</evidence>
<reference evidence="8 9" key="1">
    <citation type="submission" date="2023-11" db="EMBL/GenBank/DDBJ databases">
        <title>Arctic aerobic anoxygenic photoheterotroph Sediminicoccus rosea KRV36 adapts its photosynthesis to long days of polar summer.</title>
        <authorList>
            <person name="Tomasch J."/>
            <person name="Kopejtka K."/>
            <person name="Bily T."/>
            <person name="Gardiner A.T."/>
            <person name="Gardian Z."/>
            <person name="Shivaramu S."/>
            <person name="Koblizek M."/>
            <person name="Engelhardt F."/>
            <person name="Kaftan D."/>
        </authorList>
    </citation>
    <scope>NUCLEOTIDE SEQUENCE [LARGE SCALE GENOMIC DNA]</scope>
    <source>
        <strain evidence="8 9">R-30</strain>
    </source>
</reference>
<dbReference type="Gene3D" id="1.10.540.10">
    <property type="entry name" value="Acyl-CoA dehydrogenase/oxidase, N-terminal domain"/>
    <property type="match status" value="1"/>
</dbReference>
<evidence type="ECO:0000259" key="7">
    <source>
        <dbReference type="Pfam" id="PF02771"/>
    </source>
</evidence>
<dbReference type="InterPro" id="IPR037069">
    <property type="entry name" value="AcylCoA_DH/ox_N_sf"/>
</dbReference>
<gene>
    <name evidence="8" type="ORF">R9Z33_17235</name>
</gene>
<evidence type="ECO:0000259" key="6">
    <source>
        <dbReference type="Pfam" id="PF00441"/>
    </source>
</evidence>
<dbReference type="InterPro" id="IPR009100">
    <property type="entry name" value="AcylCoA_DH/oxidase_NM_dom_sf"/>
</dbReference>
<proteinExistence type="inferred from homology"/>
<keyword evidence="5" id="KW-0560">Oxidoreductase</keyword>
<evidence type="ECO:0000256" key="4">
    <source>
        <dbReference type="ARBA" id="ARBA00022827"/>
    </source>
</evidence>
<protein>
    <submittedName>
        <fullName evidence="8">Acyl-CoA dehydrogenase</fullName>
    </submittedName>
</protein>
<name>A0ABZ0PEN6_9PROT</name>
<dbReference type="SUPFAM" id="SSF47203">
    <property type="entry name" value="Acyl-CoA dehydrogenase C-terminal domain-like"/>
    <property type="match status" value="1"/>
</dbReference>
<dbReference type="PANTHER" id="PTHR43884">
    <property type="entry name" value="ACYL-COA DEHYDROGENASE"/>
    <property type="match status" value="1"/>
</dbReference>
<evidence type="ECO:0000313" key="9">
    <source>
        <dbReference type="Proteomes" id="UP001305521"/>
    </source>
</evidence>
<feature type="domain" description="Acyl-CoA dehydrogenase/oxidase N-terminal" evidence="7">
    <location>
        <begin position="15"/>
        <end position="90"/>
    </location>
</feature>
<dbReference type="SUPFAM" id="SSF56645">
    <property type="entry name" value="Acyl-CoA dehydrogenase NM domain-like"/>
    <property type="match status" value="1"/>
</dbReference>
<evidence type="ECO:0000256" key="5">
    <source>
        <dbReference type="ARBA" id="ARBA00023002"/>
    </source>
</evidence>
<dbReference type="RefSeq" id="WP_318647804.1">
    <property type="nucleotide sequence ID" value="NZ_CP137852.1"/>
</dbReference>
<keyword evidence="3" id="KW-0285">Flavoprotein</keyword>
<sequence>MTFQTTPIVSGETYEMAHRFAREAEQELAGVADPAAQAAILERRWVQLTALGWTVTAIAEEAGGAGGDLAELAALAGGAGRAGLALPIASACGVVPALLAGHPALADVAGGAMRVAVILPGAAQDDPADAPRGGARLEGAVVGVETPPAPTHLLIVLEEPEPLLLLLPAATQGIESASYLRIDGRIASDFRFAAVPISPGWVLARGPQVLERAAAARDLGALLTCIECVAAMGALLEQTIQYLLNRVQFGAPLASYQALRHRVADMYVEYESLRGITARALRAATQGEGEPWQAIAFAKLRLGEAGRAVAESAIQAHGGMGMTEELPAIRLCKRLMMADFEYGNRVFQAARLLAHAA</sequence>
<evidence type="ECO:0000256" key="3">
    <source>
        <dbReference type="ARBA" id="ARBA00022630"/>
    </source>
</evidence>
<keyword evidence="4" id="KW-0274">FAD</keyword>
<accession>A0ABZ0PEN6</accession>
<dbReference type="EMBL" id="CP137852">
    <property type="protein sequence ID" value="WPB83847.1"/>
    <property type="molecule type" value="Genomic_DNA"/>
</dbReference>